<proteinExistence type="predicted"/>
<dbReference type="EMBL" id="NEXH01000008">
    <property type="protein sequence ID" value="PSN95588.1"/>
    <property type="molecule type" value="Genomic_DNA"/>
</dbReference>
<evidence type="ECO:0000313" key="3">
    <source>
        <dbReference type="Proteomes" id="UP000241284"/>
    </source>
</evidence>
<dbReference type="Proteomes" id="UP000241284">
    <property type="component" value="Unassembled WGS sequence"/>
</dbReference>
<evidence type="ECO:0000256" key="1">
    <source>
        <dbReference type="SAM" id="Phobius"/>
    </source>
</evidence>
<accession>A0A2R6BAV9</accession>
<name>A0A2R6BAV9_9ARCH</name>
<keyword evidence="1" id="KW-0812">Transmembrane</keyword>
<feature type="transmembrane region" description="Helical" evidence="1">
    <location>
        <begin position="67"/>
        <end position="88"/>
    </location>
</feature>
<keyword evidence="1" id="KW-1133">Transmembrane helix</keyword>
<gene>
    <name evidence="2" type="ORF">B9Q06_05245</name>
</gene>
<evidence type="ECO:0000313" key="2">
    <source>
        <dbReference type="EMBL" id="PSN95588.1"/>
    </source>
</evidence>
<sequence length="95" mass="11020">MAAKFFSLSVTLSRTLKCFRGVKFLDALRLEPSYFLAWRECVWWLVTKPCVNIKCATHVRSMEGRRWLLITRWMGVVITYICVGKGLYASANLIK</sequence>
<comment type="caution">
    <text evidence="2">The sequence shown here is derived from an EMBL/GenBank/DDBJ whole genome shotgun (WGS) entry which is preliminary data.</text>
</comment>
<keyword evidence="1" id="KW-0472">Membrane</keyword>
<reference evidence="2 3" key="1">
    <citation type="submission" date="2017-04" db="EMBL/GenBank/DDBJ databases">
        <title>Novel microbial lineages endemic to geothermal iron-oxide mats fill important gaps in the evolutionary history of Archaea.</title>
        <authorList>
            <person name="Jay Z.J."/>
            <person name="Beam J.P."/>
            <person name="Dlakic M."/>
            <person name="Rusch D.B."/>
            <person name="Kozubal M.A."/>
            <person name="Inskeep W.P."/>
        </authorList>
    </citation>
    <scope>NUCLEOTIDE SEQUENCE [LARGE SCALE GENOMIC DNA]</scope>
    <source>
        <strain evidence="2">ECH_B_2</strain>
    </source>
</reference>
<dbReference type="AlphaFoldDB" id="A0A2R6BAV9"/>
<organism evidence="2 3">
    <name type="scientific">Candidatus Marsarchaeota G2 archaeon ECH_B_2</name>
    <dbReference type="NCBI Taxonomy" id="1978160"/>
    <lineage>
        <taxon>Archaea</taxon>
        <taxon>Candidatus Marsarchaeota</taxon>
        <taxon>Candidatus Marsarchaeota group 2</taxon>
    </lineage>
</organism>
<protein>
    <submittedName>
        <fullName evidence="2">Uncharacterized protein</fullName>
    </submittedName>
</protein>